<gene>
    <name evidence="1" type="ORF">Q4521_10395</name>
</gene>
<proteinExistence type="predicted"/>
<dbReference type="RefSeq" id="WP_303492755.1">
    <property type="nucleotide sequence ID" value="NZ_JAUOPB010000007.1"/>
</dbReference>
<protein>
    <submittedName>
        <fullName evidence="1">Uncharacterized protein</fullName>
    </submittedName>
</protein>
<organism evidence="1 2">
    <name type="scientific">Saccharophagus degradans</name>
    <dbReference type="NCBI Taxonomy" id="86304"/>
    <lineage>
        <taxon>Bacteria</taxon>
        <taxon>Pseudomonadati</taxon>
        <taxon>Pseudomonadota</taxon>
        <taxon>Gammaproteobacteria</taxon>
        <taxon>Cellvibrionales</taxon>
        <taxon>Cellvibrionaceae</taxon>
        <taxon>Saccharophagus</taxon>
    </lineage>
</organism>
<dbReference type="AlphaFoldDB" id="A0AAW7X5M1"/>
<sequence length="194" mass="21147">MNSTSTLEYIGTESETSAQDFLLSSLGGSSGCTSGPYSNERNATSLMKVTANGLCAIIAISTATYVQPIIDDKSVETFITPVNAINSVSSISTQEIEIPIKTNNSELVQSFLLQNPELAGQLNLLTSAIPDEFQGSSVIEYYQDIEEHWEKLFLIIDTGIDDFDELEKIEDQLYSKLIVPLAPAIQEKIVLTVS</sequence>
<name>A0AAW7X5M1_9GAMM</name>
<reference evidence="1" key="1">
    <citation type="submission" date="2023-07" db="EMBL/GenBank/DDBJ databases">
        <title>Genome content predicts the carbon catabolic preferences of heterotrophic bacteria.</title>
        <authorList>
            <person name="Gralka M."/>
        </authorList>
    </citation>
    <scope>NUCLEOTIDE SEQUENCE</scope>
    <source>
        <strain evidence="1">I3M17_2</strain>
    </source>
</reference>
<dbReference type="EMBL" id="JAUOPB010000007">
    <property type="protein sequence ID" value="MDO6422882.1"/>
    <property type="molecule type" value="Genomic_DNA"/>
</dbReference>
<evidence type="ECO:0000313" key="2">
    <source>
        <dbReference type="Proteomes" id="UP001169760"/>
    </source>
</evidence>
<accession>A0AAW7X5M1</accession>
<evidence type="ECO:0000313" key="1">
    <source>
        <dbReference type="EMBL" id="MDO6422882.1"/>
    </source>
</evidence>
<comment type="caution">
    <text evidence="1">The sequence shown here is derived from an EMBL/GenBank/DDBJ whole genome shotgun (WGS) entry which is preliminary data.</text>
</comment>
<dbReference type="Proteomes" id="UP001169760">
    <property type="component" value="Unassembled WGS sequence"/>
</dbReference>